<dbReference type="AlphaFoldDB" id="A0A8T1R4A2"/>
<sequence>MEHGHDRRFLTLSFCISFIPFLFPSYASPFSNTPLLGIHPLDEKYFQPEVIKCKDGSKSFTRDRVNDDFCDCLDGTDEPGTSACPAGKFYCRNAGSIPRFIFSSRVNDRFCDCCDGSDEYDGSINCPNTCVMGGNIDYKTGSYVPTIRDMSSINEKETKSGVNLEDLIQKLKGLKVIIILQAVLIGCVVVFRIFHRRARSKRRRLR</sequence>
<dbReference type="InterPro" id="IPR028146">
    <property type="entry name" value="PRKCSH_N"/>
</dbReference>
<dbReference type="EMBL" id="CM031811">
    <property type="protein sequence ID" value="KAG6661575.1"/>
    <property type="molecule type" value="Genomic_DNA"/>
</dbReference>
<keyword evidence="1" id="KW-1133">Transmembrane helix</keyword>
<keyword evidence="5" id="KW-1185">Reference proteome</keyword>
<name>A0A8T1R4A2_CARIL</name>
<dbReference type="Proteomes" id="UP000811246">
    <property type="component" value="Chromosome 3"/>
</dbReference>
<feature type="transmembrane region" description="Helical" evidence="1">
    <location>
        <begin position="173"/>
        <end position="194"/>
    </location>
</feature>
<comment type="caution">
    <text evidence="3">The sequence shown here is derived from an EMBL/GenBank/DDBJ whole genome shotgun (WGS) entry which is preliminary data.</text>
</comment>
<feature type="domain" description="Glucosidase II beta subunit N-terminal" evidence="2">
    <location>
        <begin position="28"/>
        <end position="131"/>
    </location>
</feature>
<dbReference type="PANTHER" id="PTHR12630:SF17">
    <property type="entry name" value="EXPRESSED PROTEIN"/>
    <property type="match status" value="1"/>
</dbReference>
<keyword evidence="1" id="KW-0812">Transmembrane</keyword>
<dbReference type="GO" id="GO:0006491">
    <property type="term" value="P:N-glycan processing"/>
    <property type="evidence" value="ECO:0007669"/>
    <property type="project" value="TreeGrafter"/>
</dbReference>
<protein>
    <recommendedName>
        <fullName evidence="2">Glucosidase II beta subunit N-terminal domain-containing protein</fullName>
    </recommendedName>
</protein>
<dbReference type="Proteomes" id="UP000811609">
    <property type="component" value="Chromosome 3"/>
</dbReference>
<evidence type="ECO:0000313" key="3">
    <source>
        <dbReference type="EMBL" id="KAG6661575.1"/>
    </source>
</evidence>
<dbReference type="Pfam" id="PF12999">
    <property type="entry name" value="PRKCSH-like"/>
    <property type="match status" value="1"/>
</dbReference>
<evidence type="ECO:0000259" key="2">
    <source>
        <dbReference type="Pfam" id="PF12999"/>
    </source>
</evidence>
<dbReference type="GO" id="GO:0017177">
    <property type="term" value="C:glucosidase II complex"/>
    <property type="evidence" value="ECO:0007669"/>
    <property type="project" value="TreeGrafter"/>
</dbReference>
<dbReference type="EMBL" id="CM031827">
    <property type="protein sequence ID" value="KAG6722747.1"/>
    <property type="molecule type" value="Genomic_DNA"/>
</dbReference>
<accession>A0A8T1R4A2</accession>
<dbReference type="PANTHER" id="PTHR12630">
    <property type="entry name" value="N-LINKED OLIGOSACCHARIDE PROCESSING"/>
    <property type="match status" value="1"/>
</dbReference>
<proteinExistence type="predicted"/>
<evidence type="ECO:0000313" key="5">
    <source>
        <dbReference type="Proteomes" id="UP000811609"/>
    </source>
</evidence>
<reference evidence="3" key="1">
    <citation type="submission" date="2020-12" db="EMBL/GenBank/DDBJ databases">
        <title>WGS assembly of Carya illinoinensis cv. Pawnee.</title>
        <authorList>
            <person name="Platts A."/>
            <person name="Shu S."/>
            <person name="Wright S."/>
            <person name="Barry K."/>
            <person name="Edger P."/>
            <person name="Pires J.C."/>
            <person name="Schmutz J."/>
        </authorList>
    </citation>
    <scope>NUCLEOTIDE SEQUENCE</scope>
    <source>
        <tissue evidence="3">Leaf</tissue>
    </source>
</reference>
<reference evidence="4" key="2">
    <citation type="submission" date="2021-01" db="EMBL/GenBank/DDBJ databases">
        <authorList>
            <person name="Lovell J.T."/>
            <person name="Bentley N."/>
            <person name="Bhattarai G."/>
            <person name="Jenkins J.W."/>
            <person name="Sreedasyam A."/>
            <person name="Alarcon Y."/>
            <person name="Bock C."/>
            <person name="Boston L."/>
            <person name="Carlson J."/>
            <person name="Cervantes K."/>
            <person name="Clermont K."/>
            <person name="Krom N."/>
            <person name="Kubenka K."/>
            <person name="Mamidi S."/>
            <person name="Mattison C."/>
            <person name="Monteros M."/>
            <person name="Pisani C."/>
            <person name="Plott C."/>
            <person name="Rajasekar S."/>
            <person name="Rhein H.S."/>
            <person name="Rohla C."/>
            <person name="Song M."/>
            <person name="Hilaire R.S."/>
            <person name="Shu S."/>
            <person name="Wells L."/>
            <person name="Wang X."/>
            <person name="Webber J."/>
            <person name="Heerema R.J."/>
            <person name="Klein P."/>
            <person name="Conner P."/>
            <person name="Grauke L."/>
            <person name="Grimwood J."/>
            <person name="Schmutz J."/>
            <person name="Randall J.J."/>
        </authorList>
    </citation>
    <scope>NUCLEOTIDE SEQUENCE</scope>
    <source>
        <tissue evidence="4">Leaf</tissue>
    </source>
</reference>
<gene>
    <name evidence="3" type="ORF">CIPAW_03G183700</name>
    <name evidence="4" type="ORF">I3842_03G175600</name>
</gene>
<evidence type="ECO:0000256" key="1">
    <source>
        <dbReference type="SAM" id="Phobius"/>
    </source>
</evidence>
<keyword evidence="1" id="KW-0472">Membrane</keyword>
<dbReference type="InterPro" id="IPR039794">
    <property type="entry name" value="Gtb1-like"/>
</dbReference>
<organism evidence="3 5">
    <name type="scientific">Carya illinoinensis</name>
    <name type="common">Pecan</name>
    <dbReference type="NCBI Taxonomy" id="32201"/>
    <lineage>
        <taxon>Eukaryota</taxon>
        <taxon>Viridiplantae</taxon>
        <taxon>Streptophyta</taxon>
        <taxon>Embryophyta</taxon>
        <taxon>Tracheophyta</taxon>
        <taxon>Spermatophyta</taxon>
        <taxon>Magnoliopsida</taxon>
        <taxon>eudicotyledons</taxon>
        <taxon>Gunneridae</taxon>
        <taxon>Pentapetalae</taxon>
        <taxon>rosids</taxon>
        <taxon>fabids</taxon>
        <taxon>Fagales</taxon>
        <taxon>Juglandaceae</taxon>
        <taxon>Carya</taxon>
    </lineage>
</organism>
<evidence type="ECO:0000313" key="4">
    <source>
        <dbReference type="EMBL" id="KAG6722747.1"/>
    </source>
</evidence>